<dbReference type="EMBL" id="MU266337">
    <property type="protein sequence ID" value="KAH7929834.1"/>
    <property type="molecule type" value="Genomic_DNA"/>
</dbReference>
<protein>
    <submittedName>
        <fullName evidence="1">Cytochrome P450</fullName>
    </submittedName>
</protein>
<organism evidence="1 2">
    <name type="scientific">Leucogyrophana mollusca</name>
    <dbReference type="NCBI Taxonomy" id="85980"/>
    <lineage>
        <taxon>Eukaryota</taxon>
        <taxon>Fungi</taxon>
        <taxon>Dikarya</taxon>
        <taxon>Basidiomycota</taxon>
        <taxon>Agaricomycotina</taxon>
        <taxon>Agaricomycetes</taxon>
        <taxon>Agaricomycetidae</taxon>
        <taxon>Boletales</taxon>
        <taxon>Boletales incertae sedis</taxon>
        <taxon>Leucogyrophana</taxon>
    </lineage>
</organism>
<sequence length="501" mass="55629">MFNTLFAVFCGAVAASLYLSATWRSKPTASALPFPPGPRPVPILGNILHIDTSEPWLTYAQWKKKYAGDIVYSRLLGQNFVIINSEKVAKALMDQRSATYSERPVIATNKLFGVDFSTVALPYGDEWRLHRKLFHNALHAEAATRYQDLYLQQARILLLNIFQVPTQYVAHIQGFTASIIMGLTYGYDTAPRDDPIVRSAEELVALLAEALSPERAALFTALPFLERLPPWFPGAGFKRKALHARKLLNQVKNVPFDFAKRKHAEGAVAPSMVSDLLRQIDGQEDMSRQEKAISDTAATVFLAGFETSSSTLHSFILAMLLYPEVQARAQAEIDAVVDSASLPNFGDRPSLPYVDAVLREALRWHPTVPLGIPHATSSDDVYEGHFIPKGSLVIANVWAMGRDEGRYTDVDDFVPERHFTPDGRLVPEPISSNPIFGYGRRICPGRFASEGLLWAAMVSILATFRISKAIDSEGREIDIDAKFTTGIAVYVHFFTAPLFLD</sequence>
<accession>A0ACB8BW06</accession>
<gene>
    <name evidence="1" type="ORF">BV22DRAFT_1001901</name>
</gene>
<reference evidence="1" key="1">
    <citation type="journal article" date="2021" name="New Phytol.">
        <title>Evolutionary innovations through gain and loss of genes in the ectomycorrhizal Boletales.</title>
        <authorList>
            <person name="Wu G."/>
            <person name="Miyauchi S."/>
            <person name="Morin E."/>
            <person name="Kuo A."/>
            <person name="Drula E."/>
            <person name="Varga T."/>
            <person name="Kohler A."/>
            <person name="Feng B."/>
            <person name="Cao Y."/>
            <person name="Lipzen A."/>
            <person name="Daum C."/>
            <person name="Hundley H."/>
            <person name="Pangilinan J."/>
            <person name="Johnson J."/>
            <person name="Barry K."/>
            <person name="LaButti K."/>
            <person name="Ng V."/>
            <person name="Ahrendt S."/>
            <person name="Min B."/>
            <person name="Choi I.G."/>
            <person name="Park H."/>
            <person name="Plett J.M."/>
            <person name="Magnuson J."/>
            <person name="Spatafora J.W."/>
            <person name="Nagy L.G."/>
            <person name="Henrissat B."/>
            <person name="Grigoriev I.V."/>
            <person name="Yang Z.L."/>
            <person name="Xu J."/>
            <person name="Martin F.M."/>
        </authorList>
    </citation>
    <scope>NUCLEOTIDE SEQUENCE</scope>
    <source>
        <strain evidence="1">KUC20120723A-06</strain>
    </source>
</reference>
<evidence type="ECO:0000313" key="2">
    <source>
        <dbReference type="Proteomes" id="UP000790709"/>
    </source>
</evidence>
<comment type="caution">
    <text evidence="1">The sequence shown here is derived from an EMBL/GenBank/DDBJ whole genome shotgun (WGS) entry which is preliminary data.</text>
</comment>
<name>A0ACB8BW06_9AGAM</name>
<proteinExistence type="predicted"/>
<keyword evidence="2" id="KW-1185">Reference proteome</keyword>
<evidence type="ECO:0000313" key="1">
    <source>
        <dbReference type="EMBL" id="KAH7929834.1"/>
    </source>
</evidence>
<dbReference type="Proteomes" id="UP000790709">
    <property type="component" value="Unassembled WGS sequence"/>
</dbReference>